<dbReference type="PROSITE" id="PS50850">
    <property type="entry name" value="MFS"/>
    <property type="match status" value="1"/>
</dbReference>
<evidence type="ECO:0000313" key="8">
    <source>
        <dbReference type="Proteomes" id="UP001240447"/>
    </source>
</evidence>
<accession>A0ABT9NU15</accession>
<evidence type="ECO:0000256" key="4">
    <source>
        <dbReference type="ARBA" id="ARBA00023136"/>
    </source>
</evidence>
<dbReference type="InterPro" id="IPR036259">
    <property type="entry name" value="MFS_trans_sf"/>
</dbReference>
<evidence type="ECO:0000256" key="2">
    <source>
        <dbReference type="ARBA" id="ARBA00022692"/>
    </source>
</evidence>
<feature type="transmembrane region" description="Helical" evidence="5">
    <location>
        <begin position="91"/>
        <end position="111"/>
    </location>
</feature>
<keyword evidence="3 5" id="KW-1133">Transmembrane helix</keyword>
<dbReference type="InterPro" id="IPR020846">
    <property type="entry name" value="MFS_dom"/>
</dbReference>
<reference evidence="7 8" key="1">
    <citation type="submission" date="2023-07" db="EMBL/GenBank/DDBJ databases">
        <title>Sequencing the genomes of 1000 actinobacteria strains.</title>
        <authorList>
            <person name="Klenk H.-P."/>
        </authorList>
    </citation>
    <scope>NUCLEOTIDE SEQUENCE [LARGE SCALE GENOMIC DNA]</scope>
    <source>
        <strain evidence="7 8">GD13</strain>
    </source>
</reference>
<proteinExistence type="predicted"/>
<gene>
    <name evidence="7" type="ORF">J2S59_003726</name>
</gene>
<comment type="subcellular location">
    <subcellularLocation>
        <location evidence="1">Cell membrane</location>
        <topology evidence="1">Multi-pass membrane protein</topology>
    </subcellularLocation>
</comment>
<feature type="transmembrane region" description="Helical" evidence="5">
    <location>
        <begin position="17"/>
        <end position="36"/>
    </location>
</feature>
<dbReference type="EMBL" id="JAUSQM010000001">
    <property type="protein sequence ID" value="MDP9823917.1"/>
    <property type="molecule type" value="Genomic_DNA"/>
</dbReference>
<comment type="caution">
    <text evidence="7">The sequence shown here is derived from an EMBL/GenBank/DDBJ whole genome shotgun (WGS) entry which is preliminary data.</text>
</comment>
<evidence type="ECO:0000313" key="7">
    <source>
        <dbReference type="EMBL" id="MDP9823917.1"/>
    </source>
</evidence>
<dbReference type="Pfam" id="PF07690">
    <property type="entry name" value="MFS_1"/>
    <property type="match status" value="1"/>
</dbReference>
<organism evidence="7 8">
    <name type="scientific">Nocardioides massiliensis</name>
    <dbReference type="NCBI Taxonomy" id="1325935"/>
    <lineage>
        <taxon>Bacteria</taxon>
        <taxon>Bacillati</taxon>
        <taxon>Actinomycetota</taxon>
        <taxon>Actinomycetes</taxon>
        <taxon>Propionibacteriales</taxon>
        <taxon>Nocardioidaceae</taxon>
        <taxon>Nocardioides</taxon>
    </lineage>
</organism>
<feature type="transmembrane region" description="Helical" evidence="5">
    <location>
        <begin position="360"/>
        <end position="381"/>
    </location>
</feature>
<keyword evidence="2 5" id="KW-0812">Transmembrane</keyword>
<dbReference type="Proteomes" id="UP001240447">
    <property type="component" value="Unassembled WGS sequence"/>
</dbReference>
<feature type="transmembrane region" description="Helical" evidence="5">
    <location>
        <begin position="323"/>
        <end position="348"/>
    </location>
</feature>
<feature type="transmembrane region" description="Helical" evidence="5">
    <location>
        <begin position="387"/>
        <end position="406"/>
    </location>
</feature>
<name>A0ABT9NU15_9ACTN</name>
<feature type="transmembrane region" description="Helical" evidence="5">
    <location>
        <begin position="297"/>
        <end position="317"/>
    </location>
</feature>
<keyword evidence="4 5" id="KW-0472">Membrane</keyword>
<protein>
    <submittedName>
        <fullName evidence="7">MFS family permease</fullName>
    </submittedName>
</protein>
<sequence length="410" mass="42456">MTTPTTGTTSPATRVPAGWVAVLTLANIATFVAFFGPLQVLLPLRAEELSPTGKEATLALVTGVGAAVSMVANPLFGALSDRTRSRFGRRVPWVAGGALGGAFGLTLLALVPGTAGLVLSWCVVQASVNAALAGIMAAIPDVVPVEQRAVVGGFVNLGQTLGVLIGVGLALAVGGIRGGFVACAVFLLIAVVPYLRNSRDTPYAVAPDWVGWARFLRGFWVSPRAHPDFALAWATKFLVHLGNAIVTLYLLYYLSDEVGLEDAESRLFVAIGLYSVIVAISAIVAGRWSDRVQRRRVFAVGAGFVIAAASLTLAAWPTWTGTLVAASLLGVGFGAFVAVDLAIVTEVLPDPDARGKDLGVVNIANALPQVLAPVIAAPLVTQAGYPTLYTVAAVIGLIGSTAVWRIRSVP</sequence>
<feature type="domain" description="Major facilitator superfamily (MFS) profile" evidence="6">
    <location>
        <begin position="228"/>
        <end position="410"/>
    </location>
</feature>
<dbReference type="SUPFAM" id="SSF103473">
    <property type="entry name" value="MFS general substrate transporter"/>
    <property type="match status" value="1"/>
</dbReference>
<keyword evidence="8" id="KW-1185">Reference proteome</keyword>
<dbReference type="PANTHER" id="PTHR23528">
    <property type="match status" value="1"/>
</dbReference>
<feature type="transmembrane region" description="Helical" evidence="5">
    <location>
        <begin position="151"/>
        <end position="172"/>
    </location>
</feature>
<feature type="transmembrane region" description="Helical" evidence="5">
    <location>
        <begin position="178"/>
        <end position="195"/>
    </location>
</feature>
<dbReference type="InterPro" id="IPR011701">
    <property type="entry name" value="MFS"/>
</dbReference>
<dbReference type="PANTHER" id="PTHR23528:SF1">
    <property type="entry name" value="MAJOR FACILITATOR SUPERFAMILY (MFS) PROFILE DOMAIN-CONTAINING PROTEIN"/>
    <property type="match status" value="1"/>
</dbReference>
<dbReference type="Gene3D" id="1.20.1250.20">
    <property type="entry name" value="MFS general substrate transporter like domains"/>
    <property type="match status" value="2"/>
</dbReference>
<feature type="transmembrane region" description="Helical" evidence="5">
    <location>
        <begin position="56"/>
        <end position="79"/>
    </location>
</feature>
<feature type="transmembrane region" description="Helical" evidence="5">
    <location>
        <begin position="117"/>
        <end position="139"/>
    </location>
</feature>
<feature type="transmembrane region" description="Helical" evidence="5">
    <location>
        <begin position="237"/>
        <end position="255"/>
    </location>
</feature>
<evidence type="ECO:0000256" key="5">
    <source>
        <dbReference type="SAM" id="Phobius"/>
    </source>
</evidence>
<evidence type="ECO:0000256" key="3">
    <source>
        <dbReference type="ARBA" id="ARBA00022989"/>
    </source>
</evidence>
<evidence type="ECO:0000259" key="6">
    <source>
        <dbReference type="PROSITE" id="PS50850"/>
    </source>
</evidence>
<evidence type="ECO:0000256" key="1">
    <source>
        <dbReference type="ARBA" id="ARBA00004651"/>
    </source>
</evidence>
<dbReference type="RefSeq" id="WP_306825383.1">
    <property type="nucleotide sequence ID" value="NZ_JAUSQM010000001.1"/>
</dbReference>
<feature type="transmembrane region" description="Helical" evidence="5">
    <location>
        <begin position="267"/>
        <end position="285"/>
    </location>
</feature>